<accession>A0AAD4IEN5</accession>
<evidence type="ECO:0000256" key="1">
    <source>
        <dbReference type="SAM" id="MobiDB-lite"/>
    </source>
</evidence>
<feature type="region of interest" description="Disordered" evidence="1">
    <location>
        <begin position="93"/>
        <end position="127"/>
    </location>
</feature>
<dbReference type="AlphaFoldDB" id="A0AAD4IEN5"/>
<evidence type="ECO:0000313" key="3">
    <source>
        <dbReference type="Proteomes" id="UP001199106"/>
    </source>
</evidence>
<evidence type="ECO:0000313" key="2">
    <source>
        <dbReference type="EMBL" id="KAG9193093.1"/>
    </source>
</evidence>
<dbReference type="Proteomes" id="UP001199106">
    <property type="component" value="Unassembled WGS sequence"/>
</dbReference>
<gene>
    <name evidence="2" type="ORF">G6011_03128</name>
</gene>
<proteinExistence type="predicted"/>
<protein>
    <submittedName>
        <fullName evidence="2">Uncharacterized protein</fullName>
    </submittedName>
</protein>
<feature type="compositionally biased region" description="Basic and acidic residues" evidence="1">
    <location>
        <begin position="102"/>
        <end position="127"/>
    </location>
</feature>
<name>A0AAD4IEN5_9PLEO</name>
<keyword evidence="3" id="KW-1185">Reference proteome</keyword>
<sequence length="242" mass="28189">MVNSLLFKWEDSEALKHHCGFCERSLSHPGARASCFGKHSEPCVRFHQAMFMRLRGHTCKYCMGIDEHHYKRHHDIAERLRTVYESCGEVDWSIVPDEPEPEERGRTREPSGEDTPSSKRERKDAKRLVRAASRSRVITQEEIRYIDSVVHSAEGITCNDADGPRSPEEVEEIERQLRYHAHVYSTQFSRKGLRKLAEAPEDMPDMDFEAEMERVLDIFRISELLRRNTKTKGLQGKELKTF</sequence>
<dbReference type="EMBL" id="JAANER010000002">
    <property type="protein sequence ID" value="KAG9193093.1"/>
    <property type="molecule type" value="Genomic_DNA"/>
</dbReference>
<reference evidence="2" key="1">
    <citation type="submission" date="2021-07" db="EMBL/GenBank/DDBJ databases">
        <title>Genome Resource of American Ginseng Black Spot Pathogen Alternaria panax.</title>
        <authorList>
            <person name="Qiu C."/>
            <person name="Wang W."/>
            <person name="Liu Z."/>
        </authorList>
    </citation>
    <scope>NUCLEOTIDE SEQUENCE</scope>
    <source>
        <strain evidence="2">BNCC115425</strain>
    </source>
</reference>
<comment type="caution">
    <text evidence="2">The sequence shown here is derived from an EMBL/GenBank/DDBJ whole genome shotgun (WGS) entry which is preliminary data.</text>
</comment>
<organism evidence="2 3">
    <name type="scientific">Alternaria panax</name>
    <dbReference type="NCBI Taxonomy" id="48097"/>
    <lineage>
        <taxon>Eukaryota</taxon>
        <taxon>Fungi</taxon>
        <taxon>Dikarya</taxon>
        <taxon>Ascomycota</taxon>
        <taxon>Pezizomycotina</taxon>
        <taxon>Dothideomycetes</taxon>
        <taxon>Pleosporomycetidae</taxon>
        <taxon>Pleosporales</taxon>
        <taxon>Pleosporineae</taxon>
        <taxon>Pleosporaceae</taxon>
        <taxon>Alternaria</taxon>
        <taxon>Alternaria sect. Panax</taxon>
    </lineage>
</organism>